<gene>
    <name evidence="2" type="ORF">EPV75_03245</name>
</gene>
<name>A0A410H6G9_9GAMM</name>
<evidence type="ECO:0000256" key="1">
    <source>
        <dbReference type="SAM" id="Phobius"/>
    </source>
</evidence>
<feature type="transmembrane region" description="Helical" evidence="1">
    <location>
        <begin position="56"/>
        <end position="89"/>
    </location>
</feature>
<dbReference type="KEGG" id="htr:EPV75_03245"/>
<protein>
    <recommendedName>
        <fullName evidence="4">DUF4870 domain-containing protein</fullName>
    </recommendedName>
</protein>
<dbReference type="EMBL" id="CP035033">
    <property type="protein sequence ID" value="QAB16410.1"/>
    <property type="molecule type" value="Genomic_DNA"/>
</dbReference>
<dbReference type="AlphaFoldDB" id="A0A410H6G9"/>
<keyword evidence="1" id="KW-0812">Transmembrane</keyword>
<accession>A0A410H6G9</accession>
<keyword evidence="1" id="KW-0472">Membrane</keyword>
<reference evidence="2 3" key="1">
    <citation type="journal article" date="2018" name="Environ. Microbiol.">
        <title>Genomes of ubiquitous marine and hypersaline Hydrogenovibrio, Thiomicrorhabdus and Thiomicrospira spp. encode a diversity of mechanisms to sustain chemolithoautotrophy in heterogeneous environments.</title>
        <authorList>
            <person name="Scott K.M."/>
            <person name="Williams J."/>
            <person name="Porter C.M.B."/>
            <person name="Russel S."/>
            <person name="Harmer T.L."/>
            <person name="Paul J.H."/>
            <person name="Antonen K.M."/>
            <person name="Bridges M.K."/>
            <person name="Camper G.J."/>
            <person name="Campla C.K."/>
            <person name="Casella L.G."/>
            <person name="Chase E."/>
            <person name="Conrad J.W."/>
            <person name="Cruz M.C."/>
            <person name="Dunlap D.S."/>
            <person name="Duran L."/>
            <person name="Fahsbender E.M."/>
            <person name="Goldsmith D.B."/>
            <person name="Keeley R.F."/>
            <person name="Kondoff M.R."/>
            <person name="Kussy B.I."/>
            <person name="Lane M.K."/>
            <person name="Lawler S."/>
            <person name="Leigh B.A."/>
            <person name="Lewis C."/>
            <person name="Lostal L.M."/>
            <person name="Marking D."/>
            <person name="Mancera P.A."/>
            <person name="McClenthan E.C."/>
            <person name="McIntyre E.A."/>
            <person name="Mine J.A."/>
            <person name="Modi S."/>
            <person name="Moore B.D."/>
            <person name="Morgan W.A."/>
            <person name="Nelson K.M."/>
            <person name="Nguyen K.N."/>
            <person name="Ogburn N."/>
            <person name="Parrino D.G."/>
            <person name="Pedapudi A.D."/>
            <person name="Pelham R.P."/>
            <person name="Preece A.M."/>
            <person name="Rampersad E.A."/>
            <person name="Richardson J.C."/>
            <person name="Rodgers C.M."/>
            <person name="Schaffer B.L."/>
            <person name="Sheridan N.E."/>
            <person name="Solone M.R."/>
            <person name="Staley Z.R."/>
            <person name="Tabuchi M."/>
            <person name="Waide R.J."/>
            <person name="Wanjugi P.W."/>
            <person name="Young S."/>
            <person name="Clum A."/>
            <person name="Daum C."/>
            <person name="Huntemann M."/>
            <person name="Ivanova N."/>
            <person name="Kyrpides N."/>
            <person name="Mikhailova N."/>
            <person name="Palaniappan K."/>
            <person name="Pillay M."/>
            <person name="Reddy T.B.K."/>
            <person name="Shapiro N."/>
            <person name="Stamatis D."/>
            <person name="Varghese N."/>
            <person name="Woyke T."/>
            <person name="Boden R."/>
            <person name="Freyermuth S.K."/>
            <person name="Kerfeld C.A."/>
        </authorList>
    </citation>
    <scope>NUCLEOTIDE SEQUENCE [LARGE SCALE GENOMIC DNA]</scope>
    <source>
        <strain evidence="2 3">JR-2</strain>
    </source>
</reference>
<feature type="transmembrane region" description="Helical" evidence="1">
    <location>
        <begin position="12"/>
        <end position="36"/>
    </location>
</feature>
<keyword evidence="3" id="KW-1185">Reference proteome</keyword>
<evidence type="ECO:0008006" key="4">
    <source>
        <dbReference type="Google" id="ProtNLM"/>
    </source>
</evidence>
<keyword evidence="1" id="KW-1133">Transmembrane helix</keyword>
<evidence type="ECO:0000313" key="2">
    <source>
        <dbReference type="EMBL" id="QAB16410.1"/>
    </source>
</evidence>
<organism evidence="2 3">
    <name type="scientific">Hydrogenovibrio thermophilus</name>
    <dbReference type="NCBI Taxonomy" id="265883"/>
    <lineage>
        <taxon>Bacteria</taxon>
        <taxon>Pseudomonadati</taxon>
        <taxon>Pseudomonadota</taxon>
        <taxon>Gammaproteobacteria</taxon>
        <taxon>Thiotrichales</taxon>
        <taxon>Piscirickettsiaceae</taxon>
        <taxon>Hydrogenovibrio</taxon>
    </lineage>
</organism>
<proteinExistence type="predicted"/>
<evidence type="ECO:0000313" key="3">
    <source>
        <dbReference type="Proteomes" id="UP000285478"/>
    </source>
</evidence>
<sequence>MTRSNSTYAKIIYILYLVGLVMGLTAIIGVVMAYVKRSEPEMPVWLKTHFDFQIQTFWYGVIYLLVGILLATVFIGAVVLVWWMIWLIIRSVKGLSALDRQTAIEGTFFGFGRDL</sequence>
<dbReference type="Proteomes" id="UP000285478">
    <property type="component" value="Chromosome"/>
</dbReference>